<gene>
    <name evidence="8" type="ORF">FM114_14240</name>
</gene>
<reference evidence="8 9" key="1">
    <citation type="submission" date="2017-02" db="EMBL/GenBank/DDBJ databases">
        <authorList>
            <person name="Peterson S.W."/>
        </authorList>
    </citation>
    <scope>NUCLEOTIDE SEQUENCE [LARGE SCALE GENOMIC DNA]</scope>
    <source>
        <strain evidence="8 9">LSP_Lj1</strain>
    </source>
</reference>
<organism evidence="8 9">
    <name type="scientific">Luteococcus japonicus LSP_Lj1</name>
    <dbReference type="NCBI Taxonomy" id="1255658"/>
    <lineage>
        <taxon>Bacteria</taxon>
        <taxon>Bacillati</taxon>
        <taxon>Actinomycetota</taxon>
        <taxon>Actinomycetes</taxon>
        <taxon>Propionibacteriales</taxon>
        <taxon>Propionibacteriaceae</taxon>
        <taxon>Luteococcus</taxon>
    </lineage>
</organism>
<dbReference type="GO" id="GO:0005886">
    <property type="term" value="C:plasma membrane"/>
    <property type="evidence" value="ECO:0007669"/>
    <property type="project" value="UniProtKB-SubCell"/>
</dbReference>
<evidence type="ECO:0000256" key="6">
    <source>
        <dbReference type="SAM" id="Phobius"/>
    </source>
</evidence>
<keyword evidence="2" id="KW-1003">Cell membrane</keyword>
<evidence type="ECO:0000256" key="2">
    <source>
        <dbReference type="ARBA" id="ARBA00022475"/>
    </source>
</evidence>
<keyword evidence="4 6" id="KW-1133">Transmembrane helix</keyword>
<evidence type="ECO:0000313" key="8">
    <source>
        <dbReference type="EMBL" id="SJN43348.1"/>
    </source>
</evidence>
<dbReference type="AlphaFoldDB" id="A0A1R4KGD7"/>
<comment type="subcellular location">
    <subcellularLocation>
        <location evidence="1">Cell membrane</location>
        <topology evidence="1">Multi-pass membrane protein</topology>
    </subcellularLocation>
</comment>
<dbReference type="EMBL" id="FUKQ01000052">
    <property type="protein sequence ID" value="SJN43348.1"/>
    <property type="molecule type" value="Genomic_DNA"/>
</dbReference>
<accession>A0A1R4KGD7</accession>
<protein>
    <recommendedName>
        <fullName evidence="7">Cardiolipin synthase N-terminal domain-containing protein</fullName>
    </recommendedName>
</protein>
<evidence type="ECO:0000256" key="4">
    <source>
        <dbReference type="ARBA" id="ARBA00022989"/>
    </source>
</evidence>
<evidence type="ECO:0000313" key="9">
    <source>
        <dbReference type="Proteomes" id="UP000188342"/>
    </source>
</evidence>
<feature type="transmembrane region" description="Helical" evidence="6">
    <location>
        <begin position="48"/>
        <end position="68"/>
    </location>
</feature>
<sequence>MIMTDWNQLSPTMQTVVLVVGAVQVLLWIVALISWARTPAERMSLPRVAWLLIILLANGIGPIAWFVAGRRPGPVTQSAPVQEWASQQQRAVDTLYGTDKR</sequence>
<dbReference type="Proteomes" id="UP000188342">
    <property type="component" value="Unassembled WGS sequence"/>
</dbReference>
<feature type="domain" description="Cardiolipin synthase N-terminal" evidence="7">
    <location>
        <begin position="26"/>
        <end position="70"/>
    </location>
</feature>
<evidence type="ECO:0000256" key="3">
    <source>
        <dbReference type="ARBA" id="ARBA00022692"/>
    </source>
</evidence>
<dbReference type="STRING" id="1255658.FM114_14240"/>
<name>A0A1R4KGD7_9ACTN</name>
<keyword evidence="5 6" id="KW-0472">Membrane</keyword>
<keyword evidence="3 6" id="KW-0812">Transmembrane</keyword>
<dbReference type="InterPro" id="IPR027379">
    <property type="entry name" value="CLS_N"/>
</dbReference>
<evidence type="ECO:0000259" key="7">
    <source>
        <dbReference type="Pfam" id="PF13396"/>
    </source>
</evidence>
<keyword evidence="9" id="KW-1185">Reference proteome</keyword>
<evidence type="ECO:0000256" key="5">
    <source>
        <dbReference type="ARBA" id="ARBA00023136"/>
    </source>
</evidence>
<feature type="transmembrane region" description="Helical" evidence="6">
    <location>
        <begin position="12"/>
        <end position="36"/>
    </location>
</feature>
<dbReference type="Pfam" id="PF13396">
    <property type="entry name" value="PLDc_N"/>
    <property type="match status" value="1"/>
</dbReference>
<proteinExistence type="predicted"/>
<evidence type="ECO:0000256" key="1">
    <source>
        <dbReference type="ARBA" id="ARBA00004651"/>
    </source>
</evidence>